<accession>A0A364K4G3</accession>
<proteinExistence type="predicted"/>
<dbReference type="EMBL" id="QJKK01000005">
    <property type="protein sequence ID" value="RAL24253.1"/>
    <property type="molecule type" value="Genomic_DNA"/>
</dbReference>
<dbReference type="AlphaFoldDB" id="A0A364K4G3"/>
<evidence type="ECO:0000313" key="1">
    <source>
        <dbReference type="EMBL" id="RAL24253.1"/>
    </source>
</evidence>
<comment type="caution">
    <text evidence="1">The sequence shown here is derived from an EMBL/GenBank/DDBJ whole genome shotgun (WGS) entry which is preliminary data.</text>
</comment>
<sequence>MAIPDSPDPRSVQLNYNWMLLNDLLISNTRSFIFSSSEKTLPWRNLLLRSIHKKVSTVFYYPKNGMFVMPIFQTPHYPFFHFLLNKPLLNQSIHFLLITKLKVFLKVLFIKMKR</sequence>
<evidence type="ECO:0000313" key="2">
    <source>
        <dbReference type="Proteomes" id="UP000251213"/>
    </source>
</evidence>
<organism evidence="1 2">
    <name type="scientific">Thermoflavimicrobium daqui</name>
    <dbReference type="NCBI Taxonomy" id="2137476"/>
    <lineage>
        <taxon>Bacteria</taxon>
        <taxon>Bacillati</taxon>
        <taxon>Bacillota</taxon>
        <taxon>Bacilli</taxon>
        <taxon>Bacillales</taxon>
        <taxon>Thermoactinomycetaceae</taxon>
        <taxon>Thermoflavimicrobium</taxon>
    </lineage>
</organism>
<reference evidence="1 2" key="1">
    <citation type="submission" date="2018-06" db="EMBL/GenBank/DDBJ databases">
        <title>Thermoflavimicrobium daqus sp. nov., a thermophilic microbe isolated from Moutai-flavour Daqu.</title>
        <authorList>
            <person name="Wang X."/>
            <person name="Zhou H."/>
        </authorList>
    </citation>
    <scope>NUCLEOTIDE SEQUENCE [LARGE SCALE GENOMIC DNA]</scope>
    <source>
        <strain evidence="1 2">FBKL4.011</strain>
    </source>
</reference>
<name>A0A364K4G3_9BACL</name>
<reference evidence="1 2" key="2">
    <citation type="submission" date="2018-06" db="EMBL/GenBank/DDBJ databases">
        <authorList>
            <person name="Zhirakovskaya E."/>
        </authorList>
    </citation>
    <scope>NUCLEOTIDE SEQUENCE [LARGE SCALE GENOMIC DNA]</scope>
    <source>
        <strain evidence="1 2">FBKL4.011</strain>
    </source>
</reference>
<dbReference type="Proteomes" id="UP000251213">
    <property type="component" value="Unassembled WGS sequence"/>
</dbReference>
<keyword evidence="2" id="KW-1185">Reference proteome</keyword>
<gene>
    <name evidence="1" type="ORF">DL897_11275</name>
</gene>
<protein>
    <submittedName>
        <fullName evidence="1">Uncharacterized protein</fullName>
    </submittedName>
</protein>